<feature type="transmembrane region" description="Helical" evidence="7">
    <location>
        <begin position="129"/>
        <end position="149"/>
    </location>
</feature>
<accession>A0ABP7E5D5</accession>
<dbReference type="InterPro" id="IPR003834">
    <property type="entry name" value="Cyt_c_assmbl_TM_dom"/>
</dbReference>
<protein>
    <submittedName>
        <fullName evidence="9">Cytochrome c biogenesis protein CcdA</fullName>
    </submittedName>
</protein>
<comment type="subcellular location">
    <subcellularLocation>
        <location evidence="1">Membrane</location>
        <topology evidence="1">Multi-pass membrane protein</topology>
    </subcellularLocation>
</comment>
<feature type="transmembrane region" description="Helical" evidence="7">
    <location>
        <begin position="249"/>
        <end position="269"/>
    </location>
</feature>
<dbReference type="Proteomes" id="UP001500051">
    <property type="component" value="Unassembled WGS sequence"/>
</dbReference>
<dbReference type="RefSeq" id="WP_344813878.1">
    <property type="nucleotide sequence ID" value="NZ_BAAAYX010000019.1"/>
</dbReference>
<keyword evidence="3 7" id="KW-0812">Transmembrane</keyword>
<dbReference type="PANTHER" id="PTHR31272:SF4">
    <property type="entry name" value="CYTOCHROME C-TYPE BIOGENESIS PROTEIN HI_1454-RELATED"/>
    <property type="match status" value="1"/>
</dbReference>
<keyword evidence="5 7" id="KW-0472">Membrane</keyword>
<evidence type="ECO:0000313" key="9">
    <source>
        <dbReference type="EMBL" id="GAA3713985.1"/>
    </source>
</evidence>
<keyword evidence="4 7" id="KW-1133">Transmembrane helix</keyword>
<evidence type="ECO:0000256" key="6">
    <source>
        <dbReference type="SAM" id="MobiDB-lite"/>
    </source>
</evidence>
<organism evidence="9 10">
    <name type="scientific">Microlunatus aurantiacus</name>
    <dbReference type="NCBI Taxonomy" id="446786"/>
    <lineage>
        <taxon>Bacteria</taxon>
        <taxon>Bacillati</taxon>
        <taxon>Actinomycetota</taxon>
        <taxon>Actinomycetes</taxon>
        <taxon>Propionibacteriales</taxon>
        <taxon>Propionibacteriaceae</taxon>
        <taxon>Microlunatus</taxon>
    </lineage>
</organism>
<comment type="similarity">
    <text evidence="2">Belongs to the DsbD family.</text>
</comment>
<evidence type="ECO:0000259" key="8">
    <source>
        <dbReference type="Pfam" id="PF02683"/>
    </source>
</evidence>
<feature type="region of interest" description="Disordered" evidence="6">
    <location>
        <begin position="56"/>
        <end position="77"/>
    </location>
</feature>
<reference evidence="10" key="1">
    <citation type="journal article" date="2019" name="Int. J. Syst. Evol. Microbiol.">
        <title>The Global Catalogue of Microorganisms (GCM) 10K type strain sequencing project: providing services to taxonomists for standard genome sequencing and annotation.</title>
        <authorList>
            <consortium name="The Broad Institute Genomics Platform"/>
            <consortium name="The Broad Institute Genome Sequencing Center for Infectious Disease"/>
            <person name="Wu L."/>
            <person name="Ma J."/>
        </authorList>
    </citation>
    <scope>NUCLEOTIDE SEQUENCE [LARGE SCALE GENOMIC DNA]</scope>
    <source>
        <strain evidence="10">JCM 16548</strain>
    </source>
</reference>
<dbReference type="InterPro" id="IPR051790">
    <property type="entry name" value="Cytochrome_c-biogenesis_DsbD"/>
</dbReference>
<evidence type="ECO:0000256" key="2">
    <source>
        <dbReference type="ARBA" id="ARBA00006143"/>
    </source>
</evidence>
<evidence type="ECO:0000256" key="3">
    <source>
        <dbReference type="ARBA" id="ARBA00022692"/>
    </source>
</evidence>
<keyword evidence="10" id="KW-1185">Reference proteome</keyword>
<proteinExistence type="inferred from homology"/>
<name>A0ABP7E5D5_9ACTN</name>
<dbReference type="EMBL" id="BAAAYX010000019">
    <property type="protein sequence ID" value="GAA3713985.1"/>
    <property type="molecule type" value="Genomic_DNA"/>
</dbReference>
<comment type="caution">
    <text evidence="9">The sequence shown here is derived from an EMBL/GenBank/DDBJ whole genome shotgun (WGS) entry which is preliminary data.</text>
</comment>
<sequence>MLPLSTGELIMSGPLLVAGAVAAVAGAVSFFSPCCLPLVPGYLSYVAGVSGAELTGEPPAGPRREAVAGSSAGSTGGHQAVATTAVTVPVRGRTVASAVLFVAGFTTVFASYGMLFGSLGAWLLAYQDMVVRVLGVVTILLGLMFTGVLSRLPLASATLRLDYRPRTGLLGAPVVGAVFGLGWTPCIGPTLAAVLTLSTTSATAGRGAFLSVAYALGLGGPFILAALSWQRMTRTFGWARRHAQAIMRFGGSLLIVLGIVQVSGLWRWVTSWIQTLVANWVVPL</sequence>
<feature type="domain" description="Cytochrome C biogenesis protein transmembrane" evidence="8">
    <location>
        <begin position="92"/>
        <end position="243"/>
    </location>
</feature>
<feature type="transmembrane region" description="Helical" evidence="7">
    <location>
        <begin position="170"/>
        <end position="195"/>
    </location>
</feature>
<dbReference type="Pfam" id="PF02683">
    <property type="entry name" value="DsbD_TM"/>
    <property type="match status" value="1"/>
</dbReference>
<dbReference type="PANTHER" id="PTHR31272">
    <property type="entry name" value="CYTOCHROME C-TYPE BIOGENESIS PROTEIN HI_1454-RELATED"/>
    <property type="match status" value="1"/>
</dbReference>
<feature type="transmembrane region" description="Helical" evidence="7">
    <location>
        <begin position="15"/>
        <end position="39"/>
    </location>
</feature>
<gene>
    <name evidence="9" type="ORF">GCM10022204_36350</name>
</gene>
<evidence type="ECO:0000256" key="1">
    <source>
        <dbReference type="ARBA" id="ARBA00004141"/>
    </source>
</evidence>
<evidence type="ECO:0000313" key="10">
    <source>
        <dbReference type="Proteomes" id="UP001500051"/>
    </source>
</evidence>
<evidence type="ECO:0000256" key="5">
    <source>
        <dbReference type="ARBA" id="ARBA00023136"/>
    </source>
</evidence>
<feature type="transmembrane region" description="Helical" evidence="7">
    <location>
        <begin position="98"/>
        <end position="123"/>
    </location>
</feature>
<feature type="transmembrane region" description="Helical" evidence="7">
    <location>
        <begin position="207"/>
        <end position="229"/>
    </location>
</feature>
<evidence type="ECO:0000256" key="4">
    <source>
        <dbReference type="ARBA" id="ARBA00022989"/>
    </source>
</evidence>
<evidence type="ECO:0000256" key="7">
    <source>
        <dbReference type="SAM" id="Phobius"/>
    </source>
</evidence>